<evidence type="ECO:0000313" key="3">
    <source>
        <dbReference type="EMBL" id="ACF83739.1"/>
    </source>
</evidence>
<organism evidence="3">
    <name type="scientific">Zea mays</name>
    <name type="common">Maize</name>
    <dbReference type="NCBI Taxonomy" id="4577"/>
    <lineage>
        <taxon>Eukaryota</taxon>
        <taxon>Viridiplantae</taxon>
        <taxon>Streptophyta</taxon>
        <taxon>Embryophyta</taxon>
        <taxon>Tracheophyta</taxon>
        <taxon>Spermatophyta</taxon>
        <taxon>Magnoliopsida</taxon>
        <taxon>Liliopsida</taxon>
        <taxon>Poales</taxon>
        <taxon>Poaceae</taxon>
        <taxon>PACMAD clade</taxon>
        <taxon>Panicoideae</taxon>
        <taxon>Andropogonodae</taxon>
        <taxon>Andropogoneae</taxon>
        <taxon>Tripsacinae</taxon>
        <taxon>Zea</taxon>
    </lineage>
</organism>
<dbReference type="AlphaFoldDB" id="B4FNP6"/>
<evidence type="ECO:0000256" key="2">
    <source>
        <dbReference type="SAM" id="SignalP"/>
    </source>
</evidence>
<feature type="signal peptide" evidence="2">
    <location>
        <begin position="1"/>
        <end position="26"/>
    </location>
</feature>
<reference evidence="3" key="1">
    <citation type="journal article" date="2009" name="PLoS Genet.">
        <title>Sequencing, mapping, and analysis of 27,455 maize full-length cDNAs.</title>
        <authorList>
            <person name="Soderlund C."/>
            <person name="Descour A."/>
            <person name="Kudrna D."/>
            <person name="Bomhoff M."/>
            <person name="Boyd L."/>
            <person name="Currie J."/>
            <person name="Angelova A."/>
            <person name="Collura K."/>
            <person name="Wissotski M."/>
            <person name="Ashley E."/>
            <person name="Morrow D."/>
            <person name="Fernandes J."/>
            <person name="Walbot V."/>
            <person name="Yu Y."/>
        </authorList>
    </citation>
    <scope>NUCLEOTIDE SEQUENCE</scope>
    <source>
        <strain evidence="3">B73</strain>
    </source>
</reference>
<accession>B4FNP6</accession>
<dbReference type="EMBL" id="BT038734">
    <property type="protein sequence ID" value="ACF83739.1"/>
    <property type="molecule type" value="mRNA"/>
</dbReference>
<feature type="chain" id="PRO_5002805665" evidence="2">
    <location>
        <begin position="27"/>
        <end position="63"/>
    </location>
</feature>
<keyword evidence="1" id="KW-0812">Transmembrane</keyword>
<feature type="transmembrane region" description="Helical" evidence="1">
    <location>
        <begin position="40"/>
        <end position="62"/>
    </location>
</feature>
<protein>
    <submittedName>
        <fullName evidence="3">Uncharacterized protein</fullName>
    </submittedName>
</protein>
<name>B4FNP6_MAIZE</name>
<keyword evidence="2" id="KW-0732">Signal</keyword>
<evidence type="ECO:0000256" key="1">
    <source>
        <dbReference type="SAM" id="Phobius"/>
    </source>
</evidence>
<proteinExistence type="evidence at transcript level"/>
<keyword evidence="1" id="KW-0472">Membrane</keyword>
<keyword evidence="1" id="KW-1133">Transmembrane helix</keyword>
<sequence>MLRMPQRRSLHRLLMWICMLPIFLLGSISSGIGTKSWECANFVLNLFCILLQFVTGTLPVTAA</sequence>